<keyword evidence="3 5" id="KW-1133">Transmembrane helix</keyword>
<dbReference type="InterPro" id="IPR018086">
    <property type="entry name" value="NADH_UbQ_OxRdtase_su1_CS"/>
</dbReference>
<comment type="similarity">
    <text evidence="5 6">Belongs to the complex I subunit 1 family.</text>
</comment>
<protein>
    <recommendedName>
        <fullName evidence="5">NADH-quinone oxidoreductase subunit H</fullName>
        <ecNumber evidence="5">7.1.1.-</ecNumber>
    </recommendedName>
    <alternativeName>
        <fullName evidence="5">NADH dehydrogenase I subunit H</fullName>
    </alternativeName>
    <alternativeName>
        <fullName evidence="5">NDH-1 subunit H</fullName>
    </alternativeName>
</protein>
<accession>A0A0E3VAJ5</accession>
<comment type="subunit">
    <text evidence="5">NDH-1 is composed of 14 different subunits. Subunits NuoA, H, J, K, L, M, N constitute the membrane sector of the complex.</text>
</comment>
<evidence type="ECO:0000313" key="8">
    <source>
        <dbReference type="Proteomes" id="UP000033054"/>
    </source>
</evidence>
<evidence type="ECO:0000256" key="1">
    <source>
        <dbReference type="ARBA" id="ARBA00004141"/>
    </source>
</evidence>
<keyword evidence="4 5" id="KW-0472">Membrane</keyword>
<dbReference type="AlphaFoldDB" id="A0A0E3VAJ5"/>
<proteinExistence type="inferred from homology"/>
<evidence type="ECO:0000256" key="4">
    <source>
        <dbReference type="ARBA" id="ARBA00023136"/>
    </source>
</evidence>
<feature type="transmembrane region" description="Helical" evidence="5">
    <location>
        <begin position="290"/>
        <end position="313"/>
    </location>
</feature>
<keyword evidence="5 7" id="KW-0830">Ubiquinone</keyword>
<gene>
    <name evidence="5" type="primary">nuoH</name>
    <name evidence="7" type="ORF">SD10_28080</name>
</gene>
<dbReference type="GO" id="GO:0005886">
    <property type="term" value="C:plasma membrane"/>
    <property type="evidence" value="ECO:0007669"/>
    <property type="project" value="UniProtKB-SubCell"/>
</dbReference>
<dbReference type="OrthoDB" id="9803734at2"/>
<feature type="transmembrane region" description="Helical" evidence="5">
    <location>
        <begin position="76"/>
        <end position="99"/>
    </location>
</feature>
<feature type="transmembrane region" description="Helical" evidence="5">
    <location>
        <begin position="248"/>
        <end position="270"/>
    </location>
</feature>
<evidence type="ECO:0000256" key="5">
    <source>
        <dbReference type="HAMAP-Rule" id="MF_01350"/>
    </source>
</evidence>
<feature type="transmembrane region" description="Helical" evidence="5">
    <location>
        <begin position="162"/>
        <end position="184"/>
    </location>
</feature>
<dbReference type="KEGG" id="srd:SD10_28080"/>
<evidence type="ECO:0000256" key="2">
    <source>
        <dbReference type="ARBA" id="ARBA00022692"/>
    </source>
</evidence>
<dbReference type="InterPro" id="IPR001694">
    <property type="entry name" value="NADH_UbQ_OxRdtase_su1/FPO"/>
</dbReference>
<keyword evidence="5" id="KW-0874">Quinone</keyword>
<comment type="function">
    <text evidence="5">NDH-1 shuttles electrons from NADH, via FMN and iron-sulfur (Fe-S) centers, to quinones in the respiratory chain. The immediate electron acceptor for the enzyme in this species is believed to be ubiquinone. Couples the redox reaction to proton translocation (for every two electrons transferred, four hydrogen ions are translocated across the cytoplasmic membrane), and thus conserves the redox energy in a proton gradient. This subunit may bind ubiquinone.</text>
</comment>
<keyword evidence="5" id="KW-1278">Translocase</keyword>
<dbReference type="EMBL" id="CP010429">
    <property type="protein sequence ID" value="AKD58186.1"/>
    <property type="molecule type" value="Genomic_DNA"/>
</dbReference>
<dbReference type="PATRIC" id="fig|1379870.5.peg.6051"/>
<feature type="transmembrane region" description="Helical" evidence="5">
    <location>
        <begin position="354"/>
        <end position="372"/>
    </location>
</feature>
<evidence type="ECO:0000256" key="6">
    <source>
        <dbReference type="RuleBase" id="RU000471"/>
    </source>
</evidence>
<dbReference type="GO" id="GO:0048038">
    <property type="term" value="F:quinone binding"/>
    <property type="evidence" value="ECO:0007669"/>
    <property type="project" value="UniProtKB-KW"/>
</dbReference>
<name>A0A0E3VAJ5_9BACT</name>
<dbReference type="PANTHER" id="PTHR11432">
    <property type="entry name" value="NADH DEHYDROGENASE SUBUNIT 1"/>
    <property type="match status" value="1"/>
</dbReference>
<dbReference type="Proteomes" id="UP000033054">
    <property type="component" value="Chromosome"/>
</dbReference>
<sequence>MDLTVLLVKGIIILVIFGITLLIATYSTYAERKVAAFLQDRLGPNRAGPWGLLQPIADAGKMFFKEDFIPSQASKWLFILGPCLAMLTALMSSAVIPFGDSIRFDNYSIPVQGIEINIGVLYIFGVVSLGVYGVMVGGWASNNKFSLLGAIRAASQNISYEIALGLSMIAILMMTGSLSVRAIVDQQASFSEWNVFTQPIGFIIFLTCSFAECNRTPFDLPECETELVGGYHTEYSSMKLGFYLFAEYINMFVSSAFISSLYFGGFHYPFMNEVGSALEKSMGAITGHNIATAIGFVVFFGKIFFFIFFFMWVRWTLPRFRYDQLMNLGWKTLIPLSILNVVLTGAGLLYNFKYATWLIVVVMVVMVLVSSAKAPKREAIPQATV</sequence>
<feature type="transmembrane region" description="Helical" evidence="5">
    <location>
        <begin position="325"/>
        <end position="348"/>
    </location>
</feature>
<evidence type="ECO:0000256" key="3">
    <source>
        <dbReference type="ARBA" id="ARBA00022989"/>
    </source>
</evidence>
<dbReference type="HAMAP" id="MF_01350">
    <property type="entry name" value="NDH1_NuoH"/>
    <property type="match status" value="1"/>
</dbReference>
<comment type="catalytic activity">
    <reaction evidence="5">
        <text>a quinone + NADH + 5 H(+)(in) = a quinol + NAD(+) + 4 H(+)(out)</text>
        <dbReference type="Rhea" id="RHEA:57888"/>
        <dbReference type="ChEBI" id="CHEBI:15378"/>
        <dbReference type="ChEBI" id="CHEBI:24646"/>
        <dbReference type="ChEBI" id="CHEBI:57540"/>
        <dbReference type="ChEBI" id="CHEBI:57945"/>
        <dbReference type="ChEBI" id="CHEBI:132124"/>
    </reaction>
</comment>
<evidence type="ECO:0000313" key="7">
    <source>
        <dbReference type="EMBL" id="AKD58186.1"/>
    </source>
</evidence>
<feature type="transmembrane region" description="Helical" evidence="5">
    <location>
        <begin position="6"/>
        <end position="29"/>
    </location>
</feature>
<keyword evidence="5" id="KW-1003">Cell membrane</keyword>
<keyword evidence="5 6" id="KW-0520">NAD</keyword>
<dbReference type="NCBIfam" id="NF004741">
    <property type="entry name" value="PRK06076.1-2"/>
    <property type="match status" value="1"/>
</dbReference>
<dbReference type="EC" id="7.1.1.-" evidence="5"/>
<dbReference type="PROSITE" id="PS00668">
    <property type="entry name" value="COMPLEX1_ND1_2"/>
    <property type="match status" value="1"/>
</dbReference>
<organism evidence="7 8">
    <name type="scientific">Spirosoma radiotolerans</name>
    <dbReference type="NCBI Taxonomy" id="1379870"/>
    <lineage>
        <taxon>Bacteria</taxon>
        <taxon>Pseudomonadati</taxon>
        <taxon>Bacteroidota</taxon>
        <taxon>Cytophagia</taxon>
        <taxon>Cytophagales</taxon>
        <taxon>Cytophagaceae</taxon>
        <taxon>Spirosoma</taxon>
    </lineage>
</organism>
<comment type="subcellular location">
    <subcellularLocation>
        <location evidence="5 6">Cell membrane</location>
        <topology evidence="5 6">Multi-pass membrane protein</topology>
    </subcellularLocation>
    <subcellularLocation>
        <location evidence="1">Membrane</location>
        <topology evidence="1">Multi-pass membrane protein</topology>
    </subcellularLocation>
</comment>
<dbReference type="GO" id="GO:0003954">
    <property type="term" value="F:NADH dehydrogenase activity"/>
    <property type="evidence" value="ECO:0007669"/>
    <property type="project" value="TreeGrafter"/>
</dbReference>
<dbReference type="HOGENOM" id="CLU_015134_0_1_10"/>
<dbReference type="PANTHER" id="PTHR11432:SF3">
    <property type="entry name" value="NADH-UBIQUINONE OXIDOREDUCTASE CHAIN 1"/>
    <property type="match status" value="1"/>
</dbReference>
<keyword evidence="8" id="KW-1185">Reference proteome</keyword>
<dbReference type="STRING" id="1379870.SD10_28080"/>
<dbReference type="Pfam" id="PF00146">
    <property type="entry name" value="NADHdh"/>
    <property type="match status" value="1"/>
</dbReference>
<dbReference type="GO" id="GO:0016655">
    <property type="term" value="F:oxidoreductase activity, acting on NAD(P)H, quinone or similar compound as acceptor"/>
    <property type="evidence" value="ECO:0007669"/>
    <property type="project" value="UniProtKB-UniRule"/>
</dbReference>
<feature type="transmembrane region" description="Helical" evidence="5">
    <location>
        <begin position="119"/>
        <end position="141"/>
    </location>
</feature>
<dbReference type="GO" id="GO:0009060">
    <property type="term" value="P:aerobic respiration"/>
    <property type="evidence" value="ECO:0007669"/>
    <property type="project" value="TreeGrafter"/>
</dbReference>
<keyword evidence="2 5" id="KW-0812">Transmembrane</keyword>
<reference evidence="7 8" key="1">
    <citation type="journal article" date="2014" name="Curr. Microbiol.">
        <title>Spirosoma radiotolerans sp. nov., a gamma-radiation-resistant bacterium isolated from gamma ray-irradiated soil.</title>
        <authorList>
            <person name="Lee J.J."/>
            <person name="Srinivasan S."/>
            <person name="Lim S."/>
            <person name="Joe M."/>
            <person name="Im S."/>
            <person name="Bae S.I."/>
            <person name="Park K.R."/>
            <person name="Han J.H."/>
            <person name="Park S.H."/>
            <person name="Joo B.M."/>
            <person name="Park S.J."/>
            <person name="Kim M.K."/>
        </authorList>
    </citation>
    <scope>NUCLEOTIDE SEQUENCE [LARGE SCALE GENOMIC DNA]</scope>
    <source>
        <strain evidence="7 8">DG5A</strain>
    </source>
</reference>
<dbReference type="RefSeq" id="WP_046578728.1">
    <property type="nucleotide sequence ID" value="NZ_CP010429.1"/>
</dbReference>